<dbReference type="EMBL" id="UYJE01003507">
    <property type="protein sequence ID" value="VDI19884.1"/>
    <property type="molecule type" value="Genomic_DNA"/>
</dbReference>
<reference evidence="3" key="1">
    <citation type="submission" date="2018-11" db="EMBL/GenBank/DDBJ databases">
        <authorList>
            <person name="Alioto T."/>
            <person name="Alioto T."/>
        </authorList>
    </citation>
    <scope>NUCLEOTIDE SEQUENCE</scope>
</reference>
<dbReference type="GO" id="GO:0090161">
    <property type="term" value="P:Golgi ribbon formation"/>
    <property type="evidence" value="ECO:0007669"/>
    <property type="project" value="InterPro"/>
</dbReference>
<dbReference type="Proteomes" id="UP000596742">
    <property type="component" value="Unassembled WGS sequence"/>
</dbReference>
<evidence type="ECO:0000313" key="4">
    <source>
        <dbReference type="Proteomes" id="UP000596742"/>
    </source>
</evidence>
<organism evidence="3 4">
    <name type="scientific">Mytilus galloprovincialis</name>
    <name type="common">Mediterranean mussel</name>
    <dbReference type="NCBI Taxonomy" id="29158"/>
    <lineage>
        <taxon>Eukaryota</taxon>
        <taxon>Metazoa</taxon>
        <taxon>Spiralia</taxon>
        <taxon>Lophotrochozoa</taxon>
        <taxon>Mollusca</taxon>
        <taxon>Bivalvia</taxon>
        <taxon>Autobranchia</taxon>
        <taxon>Pteriomorphia</taxon>
        <taxon>Mytilida</taxon>
        <taxon>Mytiloidea</taxon>
        <taxon>Mytilidae</taxon>
        <taxon>Mytilinae</taxon>
        <taxon>Mytilus</taxon>
    </lineage>
</organism>
<dbReference type="PANTHER" id="PTHR46897">
    <property type="entry name" value="VESICLE-ASSOCIATED MEMBRANE PROTEIN 4"/>
    <property type="match status" value="1"/>
</dbReference>
<protein>
    <recommendedName>
        <fullName evidence="2">V-SNARE coiled-coil homology domain-containing protein</fullName>
    </recommendedName>
</protein>
<dbReference type="InterPro" id="IPR042887">
    <property type="entry name" value="VAMP4"/>
</dbReference>
<dbReference type="OrthoDB" id="190375at2759"/>
<gene>
    <name evidence="3" type="ORF">MGAL_10B020014</name>
</gene>
<dbReference type="PANTHER" id="PTHR46897:SF1">
    <property type="entry name" value="VESICLE-ASSOCIATED MEMBRANE PROTEIN 4"/>
    <property type="match status" value="1"/>
</dbReference>
<dbReference type="Pfam" id="PF00957">
    <property type="entry name" value="Synaptobrevin"/>
    <property type="match status" value="1"/>
</dbReference>
<evidence type="ECO:0000259" key="2">
    <source>
        <dbReference type="Pfam" id="PF00957"/>
    </source>
</evidence>
<dbReference type="Gene3D" id="1.20.5.110">
    <property type="match status" value="1"/>
</dbReference>
<accession>A0A8B6DJ54</accession>
<dbReference type="AlphaFoldDB" id="A0A8B6DJ54"/>
<feature type="non-terminal residue" evidence="3">
    <location>
        <position position="1"/>
    </location>
</feature>
<feature type="domain" description="V-SNARE coiled-coil homology" evidence="2">
    <location>
        <begin position="1"/>
        <end position="43"/>
    </location>
</feature>
<evidence type="ECO:0000313" key="3">
    <source>
        <dbReference type="EMBL" id="VDI19884.1"/>
    </source>
</evidence>
<dbReference type="GO" id="GO:0035493">
    <property type="term" value="P:SNARE complex assembly"/>
    <property type="evidence" value="ECO:0007669"/>
    <property type="project" value="TreeGrafter"/>
</dbReference>
<dbReference type="GO" id="GO:0005802">
    <property type="term" value="C:trans-Golgi network"/>
    <property type="evidence" value="ECO:0007669"/>
    <property type="project" value="TreeGrafter"/>
</dbReference>
<dbReference type="InterPro" id="IPR042855">
    <property type="entry name" value="V_SNARE_CC"/>
</dbReference>
<keyword evidence="1" id="KW-1133">Transmembrane helix</keyword>
<feature type="transmembrane region" description="Helical" evidence="1">
    <location>
        <begin position="29"/>
        <end position="48"/>
    </location>
</feature>
<keyword evidence="1" id="KW-0472">Membrane</keyword>
<keyword evidence="4" id="KW-1185">Reference proteome</keyword>
<evidence type="ECO:0000256" key="1">
    <source>
        <dbReference type="SAM" id="Phobius"/>
    </source>
</evidence>
<comment type="caution">
    <text evidence="3">The sequence shown here is derived from an EMBL/GenBank/DDBJ whole genome shotgun (WGS) entry which is preliminary data.</text>
</comment>
<name>A0A8B6DJ54_MYTGA</name>
<sequence>NLSDHADMFRSRAKGLHRQMWWKNCKMKIIIAVVILILLAVIIIPIIVKSSQN</sequence>
<proteinExistence type="predicted"/>
<keyword evidence="1" id="KW-0812">Transmembrane</keyword>
<dbReference type="GO" id="GO:0031201">
    <property type="term" value="C:SNARE complex"/>
    <property type="evidence" value="ECO:0007669"/>
    <property type="project" value="TreeGrafter"/>
</dbReference>